<protein>
    <recommendedName>
        <fullName evidence="3">Tubulin/FtsZ GTPase domain-containing protein</fullName>
    </recommendedName>
</protein>
<dbReference type="InterPro" id="IPR036525">
    <property type="entry name" value="Tubulin/FtsZ_GTPase_sf"/>
</dbReference>
<dbReference type="KEGG" id="pbd:PBOR_03835"/>
<reference evidence="1" key="1">
    <citation type="submission" date="2014-08" db="EMBL/GenBank/DDBJ databases">
        <title>Comparative genomics of the Paenibacillus odorifer group.</title>
        <authorList>
            <person name="den Bakker H.C."/>
            <person name="Tsai Y.-C.Y.-C."/>
            <person name="Martin N."/>
            <person name="Korlach J."/>
            <person name="Wiedmann M."/>
        </authorList>
    </citation>
    <scope>NUCLEOTIDE SEQUENCE [LARGE SCALE GENOMIC DNA]</scope>
    <source>
        <strain evidence="1">DSM 13188</strain>
    </source>
</reference>
<proteinExistence type="predicted"/>
<dbReference type="SUPFAM" id="SSF52490">
    <property type="entry name" value="Tubulin nucleotide-binding domain-like"/>
    <property type="match status" value="1"/>
</dbReference>
<dbReference type="Gene3D" id="3.40.50.1440">
    <property type="entry name" value="Tubulin/FtsZ, GTPase domain"/>
    <property type="match status" value="1"/>
</dbReference>
<dbReference type="EMBL" id="CP009285">
    <property type="protein sequence ID" value="AIQ56181.1"/>
    <property type="molecule type" value="Genomic_DNA"/>
</dbReference>
<gene>
    <name evidence="1" type="ORF">PBOR_03835</name>
</gene>
<name>A0A089L3W3_PAEBO</name>
<organism evidence="1 2">
    <name type="scientific">Paenibacillus borealis</name>
    <dbReference type="NCBI Taxonomy" id="160799"/>
    <lineage>
        <taxon>Bacteria</taxon>
        <taxon>Bacillati</taxon>
        <taxon>Bacillota</taxon>
        <taxon>Bacilli</taxon>
        <taxon>Bacillales</taxon>
        <taxon>Paenibacillaceae</taxon>
        <taxon>Paenibacillus</taxon>
    </lineage>
</organism>
<evidence type="ECO:0000313" key="2">
    <source>
        <dbReference type="Proteomes" id="UP000029518"/>
    </source>
</evidence>
<evidence type="ECO:0000313" key="1">
    <source>
        <dbReference type="EMBL" id="AIQ56181.1"/>
    </source>
</evidence>
<dbReference type="Proteomes" id="UP000029518">
    <property type="component" value="Chromosome"/>
</dbReference>
<dbReference type="HOGENOM" id="CLU_1276583_0_0_9"/>
<accession>A0A089L3W3</accession>
<keyword evidence="2" id="KW-1185">Reference proteome</keyword>
<evidence type="ECO:0008006" key="3">
    <source>
        <dbReference type="Google" id="ProtNLM"/>
    </source>
</evidence>
<sequence length="216" mass="24429">MRSCFNQLPNSKDWVKVFFLNNDSVLASFCADHRFNYREKGYFDGLDGGIIHAQNGMEKLNDPIVALVNESLCAAVIIICFMGGDSAHGLRNLINSIRTTGSPVYLISSIPFAAEGKRKRANFKECLNSVVDRLSGIYLLDLEKVIQHAVMSTTGQTLLEFFRFCDAVILDFFSIFVCELEEADKKERYIYSYDHLESELIVQKVSNIRDGLYALL</sequence>
<dbReference type="AlphaFoldDB" id="A0A089L3W3"/>